<organism evidence="2 3">
    <name type="scientific">Nocardia ninae NBRC 108245</name>
    <dbReference type="NCBI Taxonomy" id="1210091"/>
    <lineage>
        <taxon>Bacteria</taxon>
        <taxon>Bacillati</taxon>
        <taxon>Actinomycetota</taxon>
        <taxon>Actinomycetes</taxon>
        <taxon>Mycobacteriales</taxon>
        <taxon>Nocardiaceae</taxon>
        <taxon>Nocardia</taxon>
    </lineage>
</organism>
<protein>
    <submittedName>
        <fullName evidence="2">Uncharacterized protein</fullName>
    </submittedName>
</protein>
<dbReference type="EMBL" id="BJXA01000049">
    <property type="protein sequence ID" value="GEM41343.1"/>
    <property type="molecule type" value="Genomic_DNA"/>
</dbReference>
<name>A0A511ML29_9NOCA</name>
<reference evidence="2 3" key="1">
    <citation type="submission" date="2019-07" db="EMBL/GenBank/DDBJ databases">
        <title>Whole genome shotgun sequence of Nocardia ninae NBRC 108245.</title>
        <authorList>
            <person name="Hosoyama A."/>
            <person name="Uohara A."/>
            <person name="Ohji S."/>
            <person name="Ichikawa N."/>
        </authorList>
    </citation>
    <scope>NUCLEOTIDE SEQUENCE [LARGE SCALE GENOMIC DNA]</scope>
    <source>
        <strain evidence="2 3">NBRC 108245</strain>
    </source>
</reference>
<sequence length="46" mass="4708">MPAIDAATTRLKPVGTPPGSPPVGLNALRTLIELSFVPGGHIAIEM</sequence>
<evidence type="ECO:0000313" key="3">
    <source>
        <dbReference type="Proteomes" id="UP000321424"/>
    </source>
</evidence>
<dbReference type="Proteomes" id="UP000321424">
    <property type="component" value="Unassembled WGS sequence"/>
</dbReference>
<keyword evidence="3" id="KW-1185">Reference proteome</keyword>
<feature type="region of interest" description="Disordered" evidence="1">
    <location>
        <begin position="1"/>
        <end position="22"/>
    </location>
</feature>
<proteinExistence type="predicted"/>
<gene>
    <name evidence="2" type="ORF">NN4_58620</name>
</gene>
<evidence type="ECO:0000313" key="2">
    <source>
        <dbReference type="EMBL" id="GEM41343.1"/>
    </source>
</evidence>
<dbReference type="AlphaFoldDB" id="A0A511ML29"/>
<evidence type="ECO:0000256" key="1">
    <source>
        <dbReference type="SAM" id="MobiDB-lite"/>
    </source>
</evidence>
<comment type="caution">
    <text evidence="2">The sequence shown here is derived from an EMBL/GenBank/DDBJ whole genome shotgun (WGS) entry which is preliminary data.</text>
</comment>
<accession>A0A511ML29</accession>